<evidence type="ECO:0000313" key="2">
    <source>
        <dbReference type="Proteomes" id="UP000198902"/>
    </source>
</evidence>
<sequence length="60" mass="6636">MRVIHPAGRRACYRCGERADVVVARGHDLRYSCWDCSYALLEHGGVIVAGELGKSHPRSP</sequence>
<evidence type="ECO:0000313" key="1">
    <source>
        <dbReference type="EMBL" id="CQR50996.1"/>
    </source>
</evidence>
<organism evidence="1 2">
    <name type="scientific">Haloferax massiliensis</name>
    <dbReference type="NCBI Taxonomy" id="1476858"/>
    <lineage>
        <taxon>Archaea</taxon>
        <taxon>Methanobacteriati</taxon>
        <taxon>Methanobacteriota</taxon>
        <taxon>Stenosarchaea group</taxon>
        <taxon>Halobacteria</taxon>
        <taxon>Halobacteriales</taxon>
        <taxon>Haloferacaceae</taxon>
        <taxon>Haloferax</taxon>
    </lineage>
</organism>
<dbReference type="Proteomes" id="UP000198902">
    <property type="component" value="Unassembled WGS sequence"/>
</dbReference>
<dbReference type="AlphaFoldDB" id="A0A0D6JSW4"/>
<protein>
    <submittedName>
        <fullName evidence="1">Uncharacterized protein</fullName>
    </submittedName>
</protein>
<name>A0A0D6JSW4_9EURY</name>
<reference evidence="2" key="1">
    <citation type="submission" date="2015-03" db="EMBL/GenBank/DDBJ databases">
        <authorList>
            <person name="Urmite Genomes"/>
        </authorList>
    </citation>
    <scope>NUCLEOTIDE SEQUENCE [LARGE SCALE GENOMIC DNA]</scope>
    <source>
        <strain evidence="2">Arc-Hr</strain>
    </source>
</reference>
<dbReference type="EMBL" id="CSTE01000002">
    <property type="protein sequence ID" value="CQR50996.1"/>
    <property type="molecule type" value="Genomic_DNA"/>
</dbReference>
<proteinExistence type="predicted"/>
<dbReference type="RefSeq" id="WP_089779359.1">
    <property type="nucleotide sequence ID" value="NZ_CABLRR010000002.1"/>
</dbReference>
<gene>
    <name evidence="1" type="ORF">BN996_02482</name>
</gene>
<keyword evidence="2" id="KW-1185">Reference proteome</keyword>
<dbReference type="OrthoDB" id="283957at2157"/>
<accession>A0A0D6JSW4</accession>